<sequence length="80" mass="9258">MTLESKKLNVTDRIVGKIKNGELQFYLDNELVGRMPLNPSEQNVQLEPNFELNGNQFIQNYMSPNQDESRYTDCDEGGWC</sequence>
<accession>A0ABS2NEA4</accession>
<dbReference type="Pfam" id="PF10830">
    <property type="entry name" value="DUF2553"/>
    <property type="match status" value="1"/>
</dbReference>
<dbReference type="EMBL" id="JAFBDZ010000002">
    <property type="protein sequence ID" value="MBM7586182.1"/>
    <property type="molecule type" value="Genomic_DNA"/>
</dbReference>
<dbReference type="Proteomes" id="UP001646157">
    <property type="component" value="Unassembled WGS sequence"/>
</dbReference>
<proteinExistence type="predicted"/>
<reference evidence="1 2" key="1">
    <citation type="submission" date="2021-01" db="EMBL/GenBank/DDBJ databases">
        <title>Genomic Encyclopedia of Type Strains, Phase IV (KMG-IV): sequencing the most valuable type-strain genomes for metagenomic binning, comparative biology and taxonomic classification.</title>
        <authorList>
            <person name="Goeker M."/>
        </authorList>
    </citation>
    <scope>NUCLEOTIDE SEQUENCE [LARGE SCALE GENOMIC DNA]</scope>
    <source>
        <strain evidence="1 2">DSM 24834</strain>
    </source>
</reference>
<dbReference type="RefSeq" id="WP_205173284.1">
    <property type="nucleotide sequence ID" value="NZ_JAFBDZ010000002.1"/>
</dbReference>
<organism evidence="1 2">
    <name type="scientific">Rossellomorea pakistanensis</name>
    <dbReference type="NCBI Taxonomy" id="992288"/>
    <lineage>
        <taxon>Bacteria</taxon>
        <taxon>Bacillati</taxon>
        <taxon>Bacillota</taxon>
        <taxon>Bacilli</taxon>
        <taxon>Bacillales</taxon>
        <taxon>Bacillaceae</taxon>
        <taxon>Rossellomorea</taxon>
    </lineage>
</organism>
<name>A0ABS2NEA4_9BACI</name>
<gene>
    <name evidence="1" type="ORF">JOC86_002724</name>
</gene>
<evidence type="ECO:0008006" key="3">
    <source>
        <dbReference type="Google" id="ProtNLM"/>
    </source>
</evidence>
<keyword evidence="2" id="KW-1185">Reference proteome</keyword>
<evidence type="ECO:0000313" key="1">
    <source>
        <dbReference type="EMBL" id="MBM7586182.1"/>
    </source>
</evidence>
<comment type="caution">
    <text evidence="1">The sequence shown here is derived from an EMBL/GenBank/DDBJ whole genome shotgun (WGS) entry which is preliminary data.</text>
</comment>
<dbReference type="InterPro" id="IPR020140">
    <property type="entry name" value="Uncharacterised_YusG"/>
</dbReference>
<protein>
    <recommendedName>
        <fullName evidence="3">DUF2553 family protein</fullName>
    </recommendedName>
</protein>
<evidence type="ECO:0000313" key="2">
    <source>
        <dbReference type="Proteomes" id="UP001646157"/>
    </source>
</evidence>